<dbReference type="PANTHER" id="PTHR10267:SF0">
    <property type="entry name" value="DNA POLYMERASE SUBUNIT GAMMA-1"/>
    <property type="match status" value="1"/>
</dbReference>
<dbReference type="SUPFAM" id="SSF53098">
    <property type="entry name" value="Ribonuclease H-like"/>
    <property type="match status" value="1"/>
</dbReference>
<reference evidence="2 3" key="1">
    <citation type="submission" date="2024-08" db="EMBL/GenBank/DDBJ databases">
        <authorList>
            <person name="Cucini C."/>
            <person name="Frati F."/>
        </authorList>
    </citation>
    <scope>NUCLEOTIDE SEQUENCE [LARGE SCALE GENOMIC DNA]</scope>
</reference>
<evidence type="ECO:0000313" key="3">
    <source>
        <dbReference type="Proteomes" id="UP001642540"/>
    </source>
</evidence>
<keyword evidence="3" id="KW-1185">Reference proteome</keyword>
<dbReference type="PANTHER" id="PTHR10267">
    <property type="entry name" value="DNA POLYMERASE SUBUNIT GAMMA-1"/>
    <property type="match status" value="1"/>
</dbReference>
<gene>
    <name evidence="2" type="ORF">ODALV1_LOCUS25964</name>
</gene>
<evidence type="ECO:0000259" key="1">
    <source>
        <dbReference type="Pfam" id="PF18136"/>
    </source>
</evidence>
<comment type="caution">
    <text evidence="2">The sequence shown here is derived from an EMBL/GenBank/DDBJ whole genome shotgun (WGS) entry which is preliminary data.</text>
</comment>
<protein>
    <recommendedName>
        <fullName evidence="1">DNA mitochondrial polymerase exonuclease domain-containing protein</fullName>
    </recommendedName>
</protein>
<accession>A0ABP1RTS8</accession>
<dbReference type="Proteomes" id="UP001642540">
    <property type="component" value="Unassembled WGS sequence"/>
</dbReference>
<sequence length="720" mass="82242">MFRQRAIFRVPQCRSTLIHSPFAVNRHLFTGIPQQEVEAPRSKYDRSESKKADDIVWNPCNIQMIPDKLYEQVFIDTFRQKLYPPEIIDKCKEHLEAHSLWDQSVKPVIPINLKIPTLEGEDINDHFRNVALQQTFVYKKLMDAIANSKIPPQPKEWKFTGGWTKYLPNGLTEKVQFPEEDAMIFDVEVCVNAGNAPTLACALTPNGWYSWCSDTLVIEETAVDEQEAKLGLKDLVPLETHRGEYSIPRDRLKEKIVIGHNVSYDRARIKEQYFLKGTKTRFMDTMSLHIAVSGITSYQRALKLTAKSGINSLGPSQMKKLGLESTILEWNDQSSLNNLADVYKLYCDEELTKSSRDIFVKGTLDDIRDQFQSLVSYCANDVEATKRVFSHLLPLYHERFPHPVTLAGMLEMGTTYLPINSRWLDYISQSEGVFNACEMEIKAILMQKAEEALELLKDERYKDDPWLWNLDWKIPKKRKSKTQSTLDETPSFPAWYRKLLYKENDSDYLPGPAKISTSMQLVPKILRLTWFGFPLHYSRKGGWGFLVSSSEENLLPASKEEIDGLSSAEDGTDETPDQSAFPYTKWMELWTKAKERLLKTHSANKETGKQSVTDLANSELRNKSEQSAEEILDFIRGLETLSSSGLWSKGKRKKKADIVSIECSPHPKCLFVPLPHKDGPNNRVGNPLAKDFLAKIEEGILASADDNDFANKVVRISLIV</sequence>
<dbReference type="Gene3D" id="3.30.420.390">
    <property type="match status" value="2"/>
</dbReference>
<evidence type="ECO:0000313" key="2">
    <source>
        <dbReference type="EMBL" id="CAL8135393.1"/>
    </source>
</evidence>
<organism evidence="2 3">
    <name type="scientific">Orchesella dallaii</name>
    <dbReference type="NCBI Taxonomy" id="48710"/>
    <lineage>
        <taxon>Eukaryota</taxon>
        <taxon>Metazoa</taxon>
        <taxon>Ecdysozoa</taxon>
        <taxon>Arthropoda</taxon>
        <taxon>Hexapoda</taxon>
        <taxon>Collembola</taxon>
        <taxon>Entomobryomorpha</taxon>
        <taxon>Entomobryoidea</taxon>
        <taxon>Orchesellidae</taxon>
        <taxon>Orchesellinae</taxon>
        <taxon>Orchesella</taxon>
    </lineage>
</organism>
<proteinExistence type="predicted"/>
<dbReference type="Pfam" id="PF18136">
    <property type="entry name" value="DNApol_Exo"/>
    <property type="match status" value="1"/>
</dbReference>
<dbReference type="InterPro" id="IPR012337">
    <property type="entry name" value="RNaseH-like_sf"/>
</dbReference>
<feature type="domain" description="DNA mitochondrial polymerase exonuclease" evidence="1">
    <location>
        <begin position="111"/>
        <end position="396"/>
    </location>
</feature>
<dbReference type="PRINTS" id="PR00867">
    <property type="entry name" value="DNAPOLG"/>
</dbReference>
<dbReference type="InterPro" id="IPR041336">
    <property type="entry name" value="DNApol_Exo"/>
</dbReference>
<dbReference type="EMBL" id="CAXLJM020000108">
    <property type="protein sequence ID" value="CAL8135393.1"/>
    <property type="molecule type" value="Genomic_DNA"/>
</dbReference>
<dbReference type="InterPro" id="IPR002297">
    <property type="entry name" value="DNA-dir_DNA_pol_A_mt"/>
</dbReference>
<name>A0ABP1RTS8_9HEXA</name>